<name>A0ABN7BEX1_9HEMI</name>
<evidence type="ECO:0000313" key="2">
    <source>
        <dbReference type="Proteomes" id="UP001307889"/>
    </source>
</evidence>
<evidence type="ECO:0000313" key="1">
    <source>
        <dbReference type="EMBL" id="BET02410.1"/>
    </source>
</evidence>
<dbReference type="EMBL" id="AP028922">
    <property type="protein sequence ID" value="BET02410.1"/>
    <property type="molecule type" value="Genomic_DNA"/>
</dbReference>
<dbReference type="Proteomes" id="UP001307889">
    <property type="component" value="Chromosome 14"/>
</dbReference>
<accession>A0ABN7BEX1</accession>
<protein>
    <submittedName>
        <fullName evidence="1">Uncharacterized protein</fullName>
    </submittedName>
</protein>
<proteinExistence type="predicted"/>
<gene>
    <name evidence="1" type="ORF">NTJ_15229</name>
</gene>
<sequence>MTEASKDSLVKDIPDSQGSKMKFLWWDKWHIMPISPALVPPKKLHHGSLGVLDILLKRILGRFCHCTETPSNAALDDHMSILCSSWLRTLLLRVRTKKLKILLPGLPLSGHLKTHDFYESETRKTECSSAEDTWRSAEDIWRQSGHPKTQGDVSLVEKLLGSQEIGFSARHSVLHS</sequence>
<organism evidence="1 2">
    <name type="scientific">Nesidiocoris tenuis</name>
    <dbReference type="NCBI Taxonomy" id="355587"/>
    <lineage>
        <taxon>Eukaryota</taxon>
        <taxon>Metazoa</taxon>
        <taxon>Ecdysozoa</taxon>
        <taxon>Arthropoda</taxon>
        <taxon>Hexapoda</taxon>
        <taxon>Insecta</taxon>
        <taxon>Pterygota</taxon>
        <taxon>Neoptera</taxon>
        <taxon>Paraneoptera</taxon>
        <taxon>Hemiptera</taxon>
        <taxon>Heteroptera</taxon>
        <taxon>Panheteroptera</taxon>
        <taxon>Cimicomorpha</taxon>
        <taxon>Miridae</taxon>
        <taxon>Dicyphina</taxon>
        <taxon>Nesidiocoris</taxon>
    </lineage>
</organism>
<keyword evidence="2" id="KW-1185">Reference proteome</keyword>
<reference evidence="1 2" key="1">
    <citation type="submission" date="2023-09" db="EMBL/GenBank/DDBJ databases">
        <title>Nesidiocoris tenuis whole genome shotgun sequence.</title>
        <authorList>
            <person name="Shibata T."/>
            <person name="Shimoda M."/>
            <person name="Kobayashi T."/>
            <person name="Uehara T."/>
        </authorList>
    </citation>
    <scope>NUCLEOTIDE SEQUENCE [LARGE SCALE GENOMIC DNA]</scope>
    <source>
        <strain evidence="1 2">Japan</strain>
    </source>
</reference>